<evidence type="ECO:0000313" key="2">
    <source>
        <dbReference type="EMBL" id="KAG7365209.1"/>
    </source>
</evidence>
<accession>A0A9K3LMI6</accession>
<proteinExistence type="predicted"/>
<evidence type="ECO:0000313" key="3">
    <source>
        <dbReference type="Proteomes" id="UP000693970"/>
    </source>
</evidence>
<keyword evidence="3" id="KW-1185">Reference proteome</keyword>
<name>A0A9K3LMI6_9STRA</name>
<sequence>MDVAPPLVADAAAQAHLDTAVDVAGPASVRAARSSKRLNIARTFHANDIITESELGEHECFHVACALPNAGPAAAAAAVPGVPPWFAQAMQLSLAPIQAQLQPMQAQLAQLQPMQEQLAQLQPMQEQLAQLQPMQEQLAQLQAQLAQLQPMQEQLNNMEARQLNSEARQLNSVANYKSDPLRGMTNAAGHMFPQFPNTLGELLAMNGVQMTAFLNHYGLGVPVSNETKLYRIQKFIGMRIS</sequence>
<reference evidence="2" key="1">
    <citation type="journal article" date="2021" name="Sci. Rep.">
        <title>Diploid genomic architecture of Nitzschia inconspicua, an elite biomass production diatom.</title>
        <authorList>
            <person name="Oliver A."/>
            <person name="Podell S."/>
            <person name="Pinowska A."/>
            <person name="Traller J.C."/>
            <person name="Smith S.R."/>
            <person name="McClure R."/>
            <person name="Beliaev A."/>
            <person name="Bohutskyi P."/>
            <person name="Hill E.A."/>
            <person name="Rabines A."/>
            <person name="Zheng H."/>
            <person name="Allen L.Z."/>
            <person name="Kuo A."/>
            <person name="Grigoriev I.V."/>
            <person name="Allen A.E."/>
            <person name="Hazlebeck D."/>
            <person name="Allen E.E."/>
        </authorList>
    </citation>
    <scope>NUCLEOTIDE SEQUENCE</scope>
    <source>
        <strain evidence="2">Hildebrandi</strain>
    </source>
</reference>
<dbReference type="EMBL" id="JAGRRH010000009">
    <property type="protein sequence ID" value="KAG7365209.1"/>
    <property type="molecule type" value="Genomic_DNA"/>
</dbReference>
<evidence type="ECO:0000256" key="1">
    <source>
        <dbReference type="SAM" id="Coils"/>
    </source>
</evidence>
<reference evidence="2" key="2">
    <citation type="submission" date="2021-04" db="EMBL/GenBank/DDBJ databases">
        <authorList>
            <person name="Podell S."/>
        </authorList>
    </citation>
    <scope>NUCLEOTIDE SEQUENCE</scope>
    <source>
        <strain evidence="2">Hildebrandi</strain>
    </source>
</reference>
<feature type="coiled-coil region" evidence="1">
    <location>
        <begin position="124"/>
        <end position="161"/>
    </location>
</feature>
<dbReference type="OrthoDB" id="3235759at2759"/>
<dbReference type="Proteomes" id="UP000693970">
    <property type="component" value="Unassembled WGS sequence"/>
</dbReference>
<comment type="caution">
    <text evidence="2">The sequence shown here is derived from an EMBL/GenBank/DDBJ whole genome shotgun (WGS) entry which is preliminary data.</text>
</comment>
<dbReference type="InterPro" id="IPR012917">
    <property type="entry name" value="DUF3294"/>
</dbReference>
<organism evidence="2 3">
    <name type="scientific">Nitzschia inconspicua</name>
    <dbReference type="NCBI Taxonomy" id="303405"/>
    <lineage>
        <taxon>Eukaryota</taxon>
        <taxon>Sar</taxon>
        <taxon>Stramenopiles</taxon>
        <taxon>Ochrophyta</taxon>
        <taxon>Bacillariophyta</taxon>
        <taxon>Bacillariophyceae</taxon>
        <taxon>Bacillariophycidae</taxon>
        <taxon>Bacillariales</taxon>
        <taxon>Bacillariaceae</taxon>
        <taxon>Nitzschia</taxon>
    </lineage>
</organism>
<dbReference type="AlphaFoldDB" id="A0A9K3LMI6"/>
<dbReference type="Pfam" id="PF07957">
    <property type="entry name" value="DUF3294"/>
    <property type="match status" value="1"/>
</dbReference>
<gene>
    <name evidence="2" type="ORF">IV203_038412</name>
</gene>
<protein>
    <submittedName>
        <fullName evidence="2">DUF3294 domain containing protein</fullName>
    </submittedName>
</protein>
<keyword evidence="1" id="KW-0175">Coiled coil</keyword>